<evidence type="ECO:0000313" key="1">
    <source>
        <dbReference type="EMBL" id="JAH81118.1"/>
    </source>
</evidence>
<sequence>MTIWFRLNKKQIPQSSKDSTAYLQLPQRPKKALDSYLFCSFSLRVYLLFN</sequence>
<proteinExistence type="predicted"/>
<reference evidence="1" key="1">
    <citation type="submission" date="2014-11" db="EMBL/GenBank/DDBJ databases">
        <authorList>
            <person name="Amaro Gonzalez C."/>
        </authorList>
    </citation>
    <scope>NUCLEOTIDE SEQUENCE</scope>
</reference>
<accession>A0A0E9VV06</accession>
<organism evidence="1">
    <name type="scientific">Anguilla anguilla</name>
    <name type="common">European freshwater eel</name>
    <name type="synonym">Muraena anguilla</name>
    <dbReference type="NCBI Taxonomy" id="7936"/>
    <lineage>
        <taxon>Eukaryota</taxon>
        <taxon>Metazoa</taxon>
        <taxon>Chordata</taxon>
        <taxon>Craniata</taxon>
        <taxon>Vertebrata</taxon>
        <taxon>Euteleostomi</taxon>
        <taxon>Actinopterygii</taxon>
        <taxon>Neopterygii</taxon>
        <taxon>Teleostei</taxon>
        <taxon>Anguilliformes</taxon>
        <taxon>Anguillidae</taxon>
        <taxon>Anguilla</taxon>
    </lineage>
</organism>
<dbReference type="AlphaFoldDB" id="A0A0E9VV06"/>
<reference evidence="1" key="2">
    <citation type="journal article" date="2015" name="Fish Shellfish Immunol.">
        <title>Early steps in the European eel (Anguilla anguilla)-Vibrio vulnificus interaction in the gills: Role of the RtxA13 toxin.</title>
        <authorList>
            <person name="Callol A."/>
            <person name="Pajuelo D."/>
            <person name="Ebbesson L."/>
            <person name="Teles M."/>
            <person name="MacKenzie S."/>
            <person name="Amaro C."/>
        </authorList>
    </citation>
    <scope>NUCLEOTIDE SEQUENCE</scope>
</reference>
<protein>
    <submittedName>
        <fullName evidence="1">Uncharacterized protein</fullName>
    </submittedName>
</protein>
<dbReference type="EMBL" id="GBXM01027459">
    <property type="protein sequence ID" value="JAH81118.1"/>
    <property type="molecule type" value="Transcribed_RNA"/>
</dbReference>
<name>A0A0E9VV06_ANGAN</name>